<dbReference type="Pfam" id="PF01301">
    <property type="entry name" value="Glyco_hydro_35"/>
    <property type="match status" value="1"/>
</dbReference>
<dbReference type="Gene3D" id="3.20.20.80">
    <property type="entry name" value="Glycosidases"/>
    <property type="match status" value="1"/>
</dbReference>
<dbReference type="AlphaFoldDB" id="A0A438EWH8"/>
<protein>
    <recommendedName>
        <fullName evidence="2">Glycoside hydrolase 35 catalytic domain-containing protein</fullName>
    </recommendedName>
</protein>
<evidence type="ECO:0000256" key="1">
    <source>
        <dbReference type="SAM" id="Phobius"/>
    </source>
</evidence>
<dbReference type="EMBL" id="QGNW01001176">
    <property type="protein sequence ID" value="RVW52022.1"/>
    <property type="molecule type" value="Genomic_DNA"/>
</dbReference>
<feature type="transmembrane region" description="Helical" evidence="1">
    <location>
        <begin position="23"/>
        <end position="42"/>
    </location>
</feature>
<keyword evidence="1" id="KW-0812">Transmembrane</keyword>
<evidence type="ECO:0000259" key="2">
    <source>
        <dbReference type="Pfam" id="PF01301"/>
    </source>
</evidence>
<reference evidence="3 4" key="1">
    <citation type="journal article" date="2018" name="PLoS Genet.">
        <title>Population sequencing reveals clonal diversity and ancestral inbreeding in the grapevine cultivar Chardonnay.</title>
        <authorList>
            <person name="Roach M.J."/>
            <person name="Johnson D.L."/>
            <person name="Bohlmann J."/>
            <person name="van Vuuren H.J."/>
            <person name="Jones S.J."/>
            <person name="Pretorius I.S."/>
            <person name="Schmidt S.A."/>
            <person name="Borneman A.R."/>
        </authorList>
    </citation>
    <scope>NUCLEOTIDE SEQUENCE [LARGE SCALE GENOMIC DNA]</scope>
    <source>
        <strain evidence="4">cv. Chardonnay</strain>
        <tissue evidence="3">Leaf</tissue>
    </source>
</reference>
<keyword evidence="1" id="KW-1133">Transmembrane helix</keyword>
<dbReference type="InterPro" id="IPR031330">
    <property type="entry name" value="Gly_Hdrlase_35_cat"/>
</dbReference>
<proteinExistence type="predicted"/>
<accession>A0A438EWH8</accession>
<comment type="caution">
    <text evidence="3">The sequence shown here is derived from an EMBL/GenBank/DDBJ whole genome shotgun (WGS) entry which is preliminary data.</text>
</comment>
<organism evidence="3 4">
    <name type="scientific">Vitis vinifera</name>
    <name type="common">Grape</name>
    <dbReference type="NCBI Taxonomy" id="29760"/>
    <lineage>
        <taxon>Eukaryota</taxon>
        <taxon>Viridiplantae</taxon>
        <taxon>Streptophyta</taxon>
        <taxon>Embryophyta</taxon>
        <taxon>Tracheophyta</taxon>
        <taxon>Spermatophyta</taxon>
        <taxon>Magnoliopsida</taxon>
        <taxon>eudicotyledons</taxon>
        <taxon>Gunneridae</taxon>
        <taxon>Pentapetalae</taxon>
        <taxon>rosids</taxon>
        <taxon>Vitales</taxon>
        <taxon>Vitaceae</taxon>
        <taxon>Viteae</taxon>
        <taxon>Vitis</taxon>
    </lineage>
</organism>
<dbReference type="Proteomes" id="UP000288805">
    <property type="component" value="Unassembled WGS sequence"/>
</dbReference>
<evidence type="ECO:0000313" key="4">
    <source>
        <dbReference type="Proteomes" id="UP000288805"/>
    </source>
</evidence>
<evidence type="ECO:0000313" key="3">
    <source>
        <dbReference type="EMBL" id="RVW52022.1"/>
    </source>
</evidence>
<name>A0A438EWH8_VITVI</name>
<sequence>MFQVDRWWGNLLPQIAPLLYDKGGPIIMVQVHHFCLLLCIYFM</sequence>
<feature type="domain" description="Glycoside hydrolase 35 catalytic" evidence="2">
    <location>
        <begin position="3"/>
        <end position="33"/>
    </location>
</feature>
<gene>
    <name evidence="3" type="ORF">CK203_068053</name>
</gene>
<keyword evidence="1" id="KW-0472">Membrane</keyword>